<comment type="caution">
    <text evidence="1">The sequence shown here is derived from an EMBL/GenBank/DDBJ whole genome shotgun (WGS) entry which is preliminary data.</text>
</comment>
<evidence type="ECO:0000313" key="1">
    <source>
        <dbReference type="EMBL" id="OGZ79640.1"/>
    </source>
</evidence>
<proteinExistence type="predicted"/>
<dbReference type="EMBL" id="MHPJ01000001">
    <property type="protein sequence ID" value="OGZ79640.1"/>
    <property type="molecule type" value="Genomic_DNA"/>
</dbReference>
<dbReference type="STRING" id="1802223.A2358_01595"/>
<evidence type="ECO:0000313" key="2">
    <source>
        <dbReference type="Proteomes" id="UP000178650"/>
    </source>
</evidence>
<gene>
    <name evidence="1" type="ORF">A2358_01595</name>
</gene>
<protein>
    <submittedName>
        <fullName evidence="1">Uncharacterized protein</fullName>
    </submittedName>
</protein>
<organism evidence="1 2">
    <name type="scientific">Candidatus Staskawiczbacteria bacterium RIFOXYB1_FULL_37_44</name>
    <dbReference type="NCBI Taxonomy" id="1802223"/>
    <lineage>
        <taxon>Bacteria</taxon>
        <taxon>Candidatus Staskawicziibacteriota</taxon>
    </lineage>
</organism>
<sequence length="161" mass="18237">METIRAIIWREVKVNRDETPQEALDATGRVRDTNSEVMKTMPRGEGKKARVGFFQLDLSKRDGYISDDDLAKEYELRGLKPDPYAQMAVNKADPAFADIRPNGCHWRGPDGKWHYIAFNRWGDGERYVGVNRSGGGWGDGWWFAGEQVASISPLDSDLLVF</sequence>
<dbReference type="AlphaFoldDB" id="A0A1G2IZ77"/>
<reference evidence="1 2" key="1">
    <citation type="journal article" date="2016" name="Nat. Commun.">
        <title>Thousands of microbial genomes shed light on interconnected biogeochemical processes in an aquifer system.</title>
        <authorList>
            <person name="Anantharaman K."/>
            <person name="Brown C.T."/>
            <person name="Hug L.A."/>
            <person name="Sharon I."/>
            <person name="Castelle C.J."/>
            <person name="Probst A.J."/>
            <person name="Thomas B.C."/>
            <person name="Singh A."/>
            <person name="Wilkins M.J."/>
            <person name="Karaoz U."/>
            <person name="Brodie E.L."/>
            <person name="Williams K.H."/>
            <person name="Hubbard S.S."/>
            <person name="Banfield J.F."/>
        </authorList>
    </citation>
    <scope>NUCLEOTIDE SEQUENCE [LARGE SCALE GENOMIC DNA]</scope>
</reference>
<name>A0A1G2IZ77_9BACT</name>
<dbReference type="Proteomes" id="UP000178650">
    <property type="component" value="Unassembled WGS sequence"/>
</dbReference>
<accession>A0A1G2IZ77</accession>